<dbReference type="Proteomes" id="UP001648503">
    <property type="component" value="Unassembled WGS sequence"/>
</dbReference>
<keyword evidence="2" id="KW-0472">Membrane</keyword>
<accession>A0ABQ8F6B9</accession>
<feature type="region of interest" description="Disordered" evidence="1">
    <location>
        <begin position="297"/>
        <end position="341"/>
    </location>
</feature>
<protein>
    <recommendedName>
        <fullName evidence="5">G-protein coupled receptors family 1 profile domain-containing protein</fullName>
    </recommendedName>
</protein>
<proteinExistence type="predicted"/>
<gene>
    <name evidence="3" type="ORF">BASA50_007718</name>
</gene>
<evidence type="ECO:0000256" key="2">
    <source>
        <dbReference type="SAM" id="Phobius"/>
    </source>
</evidence>
<reference evidence="3 4" key="1">
    <citation type="submission" date="2021-02" db="EMBL/GenBank/DDBJ databases">
        <title>Variation within the Batrachochytrium salamandrivorans European outbreak.</title>
        <authorList>
            <person name="Kelly M."/>
            <person name="Pasmans F."/>
            <person name="Shea T.P."/>
            <person name="Munoz J.F."/>
            <person name="Carranza S."/>
            <person name="Cuomo C.A."/>
            <person name="Martel A."/>
        </authorList>
    </citation>
    <scope>NUCLEOTIDE SEQUENCE [LARGE SCALE GENOMIC DNA]</scope>
    <source>
        <strain evidence="3 4">AMFP18/2</strain>
    </source>
</reference>
<keyword evidence="2" id="KW-0812">Transmembrane</keyword>
<comment type="caution">
    <text evidence="3">The sequence shown here is derived from an EMBL/GenBank/DDBJ whole genome shotgun (WGS) entry which is preliminary data.</text>
</comment>
<evidence type="ECO:0000256" key="1">
    <source>
        <dbReference type="SAM" id="MobiDB-lite"/>
    </source>
</evidence>
<dbReference type="EMBL" id="JAFCIX010000364">
    <property type="protein sequence ID" value="KAH6592991.1"/>
    <property type="molecule type" value="Genomic_DNA"/>
</dbReference>
<evidence type="ECO:0008006" key="5">
    <source>
        <dbReference type="Google" id="ProtNLM"/>
    </source>
</evidence>
<feature type="transmembrane region" description="Helical" evidence="2">
    <location>
        <begin position="164"/>
        <end position="185"/>
    </location>
</feature>
<name>A0ABQ8F6B9_9FUNG</name>
<feature type="compositionally biased region" description="Basic and acidic residues" evidence="1">
    <location>
        <begin position="304"/>
        <end position="322"/>
    </location>
</feature>
<evidence type="ECO:0000313" key="3">
    <source>
        <dbReference type="EMBL" id="KAH6592991.1"/>
    </source>
</evidence>
<feature type="transmembrane region" description="Helical" evidence="2">
    <location>
        <begin position="135"/>
        <end position="158"/>
    </location>
</feature>
<feature type="transmembrane region" description="Helical" evidence="2">
    <location>
        <begin position="249"/>
        <end position="275"/>
    </location>
</feature>
<keyword evidence="2" id="KW-1133">Transmembrane helix</keyword>
<keyword evidence="4" id="KW-1185">Reference proteome</keyword>
<sequence length="341" mass="37458">MRVPYHMSLLQLQNPLNTAMSALSFFVVLCNLLMVGSLISPLVQGNQTGRFLKVSLIFLNVGSCALQVIVFSSIYGLGADTPAPAYLGVPSLAAFLFGGELWLQLELRFIFNALFSSGPVGGTYWTSKRKFCARIILIVAHLLLLWPAYLIFFGAAWIEYWMLIGQATHGLLIAITSFLQAYLITSRLIHGYKTECGVNPLHFRHVVLVVLLVVTLIMNIAGIVAYTWGSSLPQTSDDSNRVLSLLTEQFASTCLGIDVFCVTVSLLMMVSLVMARQAAINPTKQFKRPMFESHLTSASSSSHSDIKVSSHSDMKVSSHSDMKAPSPSSSRYINNPCSYQC</sequence>
<feature type="transmembrane region" description="Helical" evidence="2">
    <location>
        <begin position="55"/>
        <end position="77"/>
    </location>
</feature>
<feature type="transmembrane region" description="Helical" evidence="2">
    <location>
        <begin position="83"/>
        <end position="103"/>
    </location>
</feature>
<feature type="transmembrane region" description="Helical" evidence="2">
    <location>
        <begin position="20"/>
        <end position="43"/>
    </location>
</feature>
<organism evidence="3 4">
    <name type="scientific">Batrachochytrium salamandrivorans</name>
    <dbReference type="NCBI Taxonomy" id="1357716"/>
    <lineage>
        <taxon>Eukaryota</taxon>
        <taxon>Fungi</taxon>
        <taxon>Fungi incertae sedis</taxon>
        <taxon>Chytridiomycota</taxon>
        <taxon>Chytridiomycota incertae sedis</taxon>
        <taxon>Chytridiomycetes</taxon>
        <taxon>Rhizophydiales</taxon>
        <taxon>Rhizophydiales incertae sedis</taxon>
        <taxon>Batrachochytrium</taxon>
    </lineage>
</organism>
<feature type="transmembrane region" description="Helical" evidence="2">
    <location>
        <begin position="206"/>
        <end position="229"/>
    </location>
</feature>
<feature type="compositionally biased region" description="Polar residues" evidence="1">
    <location>
        <begin position="326"/>
        <end position="341"/>
    </location>
</feature>
<evidence type="ECO:0000313" key="4">
    <source>
        <dbReference type="Proteomes" id="UP001648503"/>
    </source>
</evidence>